<feature type="chain" id="PRO_5034668799" evidence="7">
    <location>
        <begin position="26"/>
        <end position="203"/>
    </location>
</feature>
<feature type="region of interest" description="Disordered" evidence="5">
    <location>
        <begin position="171"/>
        <end position="203"/>
    </location>
</feature>
<dbReference type="GeneID" id="115541478"/>
<dbReference type="Proteomes" id="UP000694546">
    <property type="component" value="Chromosome 4"/>
</dbReference>
<keyword evidence="4 6" id="KW-0472">Membrane</keyword>
<dbReference type="PANTHER" id="PTHR31395">
    <property type="entry name" value="SHISA"/>
    <property type="match status" value="1"/>
</dbReference>
<evidence type="ECO:0000256" key="5">
    <source>
        <dbReference type="SAM" id="MobiDB-lite"/>
    </source>
</evidence>
<dbReference type="AlphaFoldDB" id="A0A8C5AT84"/>
<feature type="domain" description="Shisa N-terminal" evidence="8">
    <location>
        <begin position="30"/>
        <end position="76"/>
    </location>
</feature>
<reference evidence="9" key="2">
    <citation type="submission" date="2025-09" db="UniProtKB">
        <authorList>
            <consortium name="Ensembl"/>
        </authorList>
    </citation>
    <scope>IDENTIFICATION</scope>
</reference>
<feature type="compositionally biased region" description="Basic and acidic residues" evidence="5">
    <location>
        <begin position="178"/>
        <end position="188"/>
    </location>
</feature>
<dbReference type="Ensembl" id="ENSGMOT00000029723.1">
    <property type="protein sequence ID" value="ENSGMOP00000035985.1"/>
    <property type="gene ID" value="ENSGMOG00000035268.1"/>
</dbReference>
<evidence type="ECO:0000313" key="9">
    <source>
        <dbReference type="Ensembl" id="ENSGMOP00000035985.1"/>
    </source>
</evidence>
<evidence type="ECO:0000256" key="4">
    <source>
        <dbReference type="ARBA" id="ARBA00023136"/>
    </source>
</evidence>
<accession>A0A8C5AT84</accession>
<keyword evidence="7" id="KW-0732">Signal</keyword>
<comment type="subcellular location">
    <subcellularLocation>
        <location evidence="1">Membrane</location>
    </subcellularLocation>
</comment>
<organism evidence="9 10">
    <name type="scientific">Gadus morhua</name>
    <name type="common">Atlantic cod</name>
    <dbReference type="NCBI Taxonomy" id="8049"/>
    <lineage>
        <taxon>Eukaryota</taxon>
        <taxon>Metazoa</taxon>
        <taxon>Chordata</taxon>
        <taxon>Craniata</taxon>
        <taxon>Vertebrata</taxon>
        <taxon>Euteleostomi</taxon>
        <taxon>Actinopterygii</taxon>
        <taxon>Neopterygii</taxon>
        <taxon>Teleostei</taxon>
        <taxon>Neoteleostei</taxon>
        <taxon>Acanthomorphata</taxon>
        <taxon>Zeiogadaria</taxon>
        <taxon>Gadariae</taxon>
        <taxon>Gadiformes</taxon>
        <taxon>Gadoidei</taxon>
        <taxon>Gadidae</taxon>
        <taxon>Gadus</taxon>
    </lineage>
</organism>
<dbReference type="Pfam" id="PF13908">
    <property type="entry name" value="Shisa_N"/>
    <property type="match status" value="1"/>
</dbReference>
<evidence type="ECO:0000259" key="8">
    <source>
        <dbReference type="Pfam" id="PF13908"/>
    </source>
</evidence>
<evidence type="ECO:0000256" key="3">
    <source>
        <dbReference type="ARBA" id="ARBA00022989"/>
    </source>
</evidence>
<evidence type="ECO:0000256" key="2">
    <source>
        <dbReference type="ARBA" id="ARBA00022692"/>
    </source>
</evidence>
<dbReference type="InterPro" id="IPR053891">
    <property type="entry name" value="Shisa_N"/>
</dbReference>
<keyword evidence="10" id="KW-1185">Reference proteome</keyword>
<keyword evidence="3 6" id="KW-1133">Transmembrane helix</keyword>
<dbReference type="RefSeq" id="XP_030209083.1">
    <property type="nucleotide sequence ID" value="XM_030353223.1"/>
</dbReference>
<sequence>MTSHRRWFLHVRVAIFVLVSTAALSSQLRVCETYTDHKGHSHFGFHCPRLSDNRTLLFCCHHNNTAFKYCCNETEFQGIMDVNASSSSSSKHTQNDYAAVIGVWVYGFFVLALILVDFLYYAAVHSELCRDYLVAAGLGGAWLTQAQSQPRGGDGDPSAALTQAIAEKALACSGRPDPPGHRQHEPQELKPGLGTEGQPRPNT</sequence>
<evidence type="ECO:0000256" key="6">
    <source>
        <dbReference type="SAM" id="Phobius"/>
    </source>
</evidence>
<evidence type="ECO:0000256" key="7">
    <source>
        <dbReference type="SAM" id="SignalP"/>
    </source>
</evidence>
<proteinExistence type="predicted"/>
<evidence type="ECO:0000313" key="10">
    <source>
        <dbReference type="Proteomes" id="UP000694546"/>
    </source>
</evidence>
<keyword evidence="2 6" id="KW-0812">Transmembrane</keyword>
<protein>
    <submittedName>
        <fullName evidence="9">Protein shisa-like-1a</fullName>
    </submittedName>
</protein>
<feature type="signal peptide" evidence="7">
    <location>
        <begin position="1"/>
        <end position="25"/>
    </location>
</feature>
<dbReference type="InterPro" id="IPR026910">
    <property type="entry name" value="Shisa"/>
</dbReference>
<name>A0A8C5AT84_GADMO</name>
<gene>
    <name evidence="9" type="primary">LOC115541478</name>
</gene>
<reference evidence="9" key="1">
    <citation type="submission" date="2025-08" db="UniProtKB">
        <authorList>
            <consortium name="Ensembl"/>
        </authorList>
    </citation>
    <scope>IDENTIFICATION</scope>
</reference>
<evidence type="ECO:0000256" key="1">
    <source>
        <dbReference type="ARBA" id="ARBA00004370"/>
    </source>
</evidence>
<dbReference type="GeneTree" id="ENSGT00390000006791"/>
<feature type="transmembrane region" description="Helical" evidence="6">
    <location>
        <begin position="97"/>
        <end position="120"/>
    </location>
</feature>
<dbReference type="GO" id="GO:0016020">
    <property type="term" value="C:membrane"/>
    <property type="evidence" value="ECO:0007669"/>
    <property type="project" value="UniProtKB-SubCell"/>
</dbReference>
<dbReference type="PANTHER" id="PTHR31395:SF11">
    <property type="entry name" value="PROTEIN SHISA-LIKE-1"/>
    <property type="match status" value="1"/>
</dbReference>